<dbReference type="OrthoDB" id="2219495at2759"/>
<evidence type="ECO:0000256" key="4">
    <source>
        <dbReference type="ARBA" id="ARBA00023163"/>
    </source>
</evidence>
<dbReference type="CDD" id="cd12148">
    <property type="entry name" value="fungal_TF_MHR"/>
    <property type="match status" value="1"/>
</dbReference>
<evidence type="ECO:0000313" key="7">
    <source>
        <dbReference type="EMBL" id="KAF9877467.1"/>
    </source>
</evidence>
<dbReference type="PANTHER" id="PTHR47338:SF9">
    <property type="entry name" value="ZN(II)2CYS6 TRANSCRIPTION FACTOR (EUROFUNG)"/>
    <property type="match status" value="1"/>
</dbReference>
<dbReference type="EMBL" id="JAATWM020000014">
    <property type="protein sequence ID" value="KAF9877467.1"/>
    <property type="molecule type" value="Genomic_DNA"/>
</dbReference>
<feature type="region of interest" description="Disordered" evidence="6">
    <location>
        <begin position="1"/>
        <end position="64"/>
    </location>
</feature>
<feature type="region of interest" description="Disordered" evidence="6">
    <location>
        <begin position="598"/>
        <end position="621"/>
    </location>
</feature>
<evidence type="ECO:0000313" key="8">
    <source>
        <dbReference type="Proteomes" id="UP000781932"/>
    </source>
</evidence>
<evidence type="ECO:0008006" key="9">
    <source>
        <dbReference type="Google" id="ProtNLM"/>
    </source>
</evidence>
<feature type="compositionally biased region" description="Low complexity" evidence="6">
    <location>
        <begin position="50"/>
        <end position="63"/>
    </location>
</feature>
<reference evidence="7" key="2">
    <citation type="submission" date="2020-11" db="EMBL/GenBank/DDBJ databases">
        <title>Whole genome sequencing of Colletotrichum sp.</title>
        <authorList>
            <person name="Li H."/>
        </authorList>
    </citation>
    <scope>NUCLEOTIDE SEQUENCE</scope>
    <source>
        <strain evidence="7">CkLH20</strain>
    </source>
</reference>
<keyword evidence="2" id="KW-0479">Metal-binding</keyword>
<keyword evidence="3" id="KW-0805">Transcription regulation</keyword>
<protein>
    <recommendedName>
        <fullName evidence="9">Transcription factor domain-containing protein</fullName>
    </recommendedName>
</protein>
<dbReference type="PANTHER" id="PTHR47338">
    <property type="entry name" value="ZN(II)2CYS6 TRANSCRIPTION FACTOR (EUROFUNG)-RELATED"/>
    <property type="match status" value="1"/>
</dbReference>
<keyword evidence="8" id="KW-1185">Reference proteome</keyword>
<name>A0A9P6I5V1_9PEZI</name>
<dbReference type="InterPro" id="IPR050815">
    <property type="entry name" value="TF_fung"/>
</dbReference>
<dbReference type="GeneID" id="62160960"/>
<keyword evidence="4" id="KW-0804">Transcription</keyword>
<evidence type="ECO:0000256" key="6">
    <source>
        <dbReference type="SAM" id="MobiDB-lite"/>
    </source>
</evidence>
<gene>
    <name evidence="7" type="ORF">CkaCkLH20_05167</name>
</gene>
<dbReference type="AlphaFoldDB" id="A0A9P6I5V1"/>
<reference evidence="7" key="1">
    <citation type="submission" date="2020-03" db="EMBL/GenBank/DDBJ databases">
        <authorList>
            <person name="He L."/>
        </authorList>
    </citation>
    <scope>NUCLEOTIDE SEQUENCE</scope>
    <source>
        <strain evidence="7">CkLH20</strain>
    </source>
</reference>
<accession>A0A9P6I5V1</accession>
<dbReference type="GO" id="GO:0046872">
    <property type="term" value="F:metal ion binding"/>
    <property type="evidence" value="ECO:0007669"/>
    <property type="project" value="UniProtKB-KW"/>
</dbReference>
<evidence type="ECO:0000256" key="5">
    <source>
        <dbReference type="ARBA" id="ARBA00023242"/>
    </source>
</evidence>
<organism evidence="7 8">
    <name type="scientific">Colletotrichum karsti</name>
    <dbReference type="NCBI Taxonomy" id="1095194"/>
    <lineage>
        <taxon>Eukaryota</taxon>
        <taxon>Fungi</taxon>
        <taxon>Dikarya</taxon>
        <taxon>Ascomycota</taxon>
        <taxon>Pezizomycotina</taxon>
        <taxon>Sordariomycetes</taxon>
        <taxon>Hypocreomycetidae</taxon>
        <taxon>Glomerellales</taxon>
        <taxon>Glomerellaceae</taxon>
        <taxon>Colletotrichum</taxon>
        <taxon>Colletotrichum boninense species complex</taxon>
    </lineage>
</organism>
<evidence type="ECO:0000256" key="3">
    <source>
        <dbReference type="ARBA" id="ARBA00023015"/>
    </source>
</evidence>
<sequence length="649" mass="71824">MESQVKDIYGLLQHPSSHGIESSQSSSQATALDPNSGRGQNPLRNGAGGSQLPSPSNDSSSFPRVLSVESNANAAPRNVVIVTKKPTRSRATTELPPNILDELLDFYNRMIHQQPLPLFRTADLSDYLGSSPRHLLDSFLALTLSFKAHVDGETNQSNAIEHYVRSAEDTVKKLACQGVPRLDVVQSLCLLALRDVIVCKPTQAQMTVGMASRLEACRNSLEDSLSDSTDADLSIRCRWSVYILEKILSPSLCAHTGQDLPLHASSFPTSAPVPPVLPSTRKEDYPSDLYNPYSADVDHGIVAYSIKMVSVWGDVAAWLHHVRLGRDEVPSSPDSRYARLVAMVHDRDAQLPARHLMMNVAFTKRSRAEVLERREYWVPWVLMQVLCHVYLALLNHPFIHLVAVRSCCSSRRGGGGGGGGYQTSGLFLQRTIDAALFHSGWVFWLLGICEEHRLDVYNPFLGQLVAAVATIPWLLQFVQDKKVSTKAARDLDWCKTYLTRVSKAWLHLSQKANKTCFPSVTSSSLVELELRVPLLEILQSLQLVAEHRRQESTENGGAIAFPPWLFWELLDPDVYQATSVRPSSSSQARIPVTTHLTHPLGSSQAEEPHEPSAAPSPNFADSFLIDPGDLEQVYVEDLLSHFMVDNSFG</sequence>
<dbReference type="Proteomes" id="UP000781932">
    <property type="component" value="Unassembled WGS sequence"/>
</dbReference>
<feature type="compositionally biased region" description="Low complexity" evidence="6">
    <location>
        <begin position="16"/>
        <end position="27"/>
    </location>
</feature>
<comment type="subcellular location">
    <subcellularLocation>
        <location evidence="1">Nucleus</location>
    </subcellularLocation>
</comment>
<dbReference type="RefSeq" id="XP_038746928.1">
    <property type="nucleotide sequence ID" value="XM_038887886.1"/>
</dbReference>
<comment type="caution">
    <text evidence="7">The sequence shown here is derived from an EMBL/GenBank/DDBJ whole genome shotgun (WGS) entry which is preliminary data.</text>
</comment>
<dbReference type="GO" id="GO:0000981">
    <property type="term" value="F:DNA-binding transcription factor activity, RNA polymerase II-specific"/>
    <property type="evidence" value="ECO:0007669"/>
    <property type="project" value="InterPro"/>
</dbReference>
<dbReference type="GO" id="GO:0005634">
    <property type="term" value="C:nucleus"/>
    <property type="evidence" value="ECO:0007669"/>
    <property type="project" value="UniProtKB-SubCell"/>
</dbReference>
<keyword evidence="5" id="KW-0539">Nucleus</keyword>
<evidence type="ECO:0000256" key="1">
    <source>
        <dbReference type="ARBA" id="ARBA00004123"/>
    </source>
</evidence>
<evidence type="ECO:0000256" key="2">
    <source>
        <dbReference type="ARBA" id="ARBA00022723"/>
    </source>
</evidence>
<proteinExistence type="predicted"/>